<dbReference type="FunFam" id="3.20.20.80:FF:000135">
    <property type="entry name" value="Beta-galactosidase, putative, bgl35A"/>
    <property type="match status" value="1"/>
</dbReference>
<proteinExistence type="predicted"/>
<dbReference type="Gene3D" id="3.20.20.80">
    <property type="entry name" value="Glycosidases"/>
    <property type="match status" value="1"/>
</dbReference>
<dbReference type="Proteomes" id="UP000016569">
    <property type="component" value="Unassembled WGS sequence"/>
</dbReference>
<keyword evidence="2" id="KW-0326">Glycosidase</keyword>
<accession>A0A8E0KJI2</accession>
<evidence type="ECO:0000313" key="7">
    <source>
        <dbReference type="Proteomes" id="UP000016569"/>
    </source>
</evidence>
<comment type="caution">
    <text evidence="6">The sequence shown here is derived from an EMBL/GenBank/DDBJ whole genome shotgun (WGS) entry which is preliminary data.</text>
</comment>
<dbReference type="EMBL" id="BATC01000001">
    <property type="protein sequence ID" value="GAD57789.1"/>
    <property type="molecule type" value="Genomic_DNA"/>
</dbReference>
<name>A0A8E0KJI2_9CAUL</name>
<feature type="domain" description="DUF5597" evidence="5">
    <location>
        <begin position="399"/>
        <end position="539"/>
    </location>
</feature>
<evidence type="ECO:0000256" key="3">
    <source>
        <dbReference type="SAM" id="SignalP"/>
    </source>
</evidence>
<protein>
    <submittedName>
        <fullName evidence="6">Beta-galactosidase</fullName>
    </submittedName>
</protein>
<feature type="domain" description="Glycoside hydrolase family 42 N-terminal" evidence="4">
    <location>
        <begin position="84"/>
        <end position="223"/>
    </location>
</feature>
<keyword evidence="3" id="KW-0732">Signal</keyword>
<feature type="signal peptide" evidence="3">
    <location>
        <begin position="1"/>
        <end position="27"/>
    </location>
</feature>
<reference evidence="7" key="1">
    <citation type="journal article" date="2013" name="Genome Announc.">
        <title>Draft Genome Sequence of the Dimorphic Prosthecate Bacterium Brevundimonas abyssalis TAR-001T.</title>
        <authorList>
            <person name="Tsubouchi T."/>
            <person name="Nishi S."/>
            <person name="Usui K."/>
            <person name="Shimane Y."/>
            <person name="Takaki Y."/>
            <person name="Maruyama T."/>
            <person name="Hatada Y."/>
        </authorList>
    </citation>
    <scope>NUCLEOTIDE SEQUENCE [LARGE SCALE GENOMIC DNA]</scope>
    <source>
        <strain evidence="7">TAR-001</strain>
    </source>
</reference>
<organism evidence="6 7">
    <name type="scientific">Brevundimonas abyssalis TAR-001</name>
    <dbReference type="NCBI Taxonomy" id="1391729"/>
    <lineage>
        <taxon>Bacteria</taxon>
        <taxon>Pseudomonadati</taxon>
        <taxon>Pseudomonadota</taxon>
        <taxon>Alphaproteobacteria</taxon>
        <taxon>Caulobacterales</taxon>
        <taxon>Caulobacteraceae</taxon>
        <taxon>Brevundimonas</taxon>
    </lineage>
</organism>
<feature type="chain" id="PRO_5034608797" evidence="3">
    <location>
        <begin position="28"/>
        <end position="567"/>
    </location>
</feature>
<dbReference type="Gene3D" id="2.60.220.20">
    <property type="entry name" value="putative beta-Galactosidase from caulobacter crescentus"/>
    <property type="match status" value="1"/>
</dbReference>
<evidence type="ECO:0000256" key="2">
    <source>
        <dbReference type="ARBA" id="ARBA00023295"/>
    </source>
</evidence>
<evidence type="ECO:0000259" key="4">
    <source>
        <dbReference type="Pfam" id="PF02449"/>
    </source>
</evidence>
<dbReference type="GO" id="GO:0009341">
    <property type="term" value="C:beta-galactosidase complex"/>
    <property type="evidence" value="ECO:0007669"/>
    <property type="project" value="InterPro"/>
</dbReference>
<dbReference type="InterPro" id="IPR017853">
    <property type="entry name" value="GH"/>
</dbReference>
<dbReference type="GO" id="GO:0005975">
    <property type="term" value="P:carbohydrate metabolic process"/>
    <property type="evidence" value="ECO:0007669"/>
    <property type="project" value="InterPro"/>
</dbReference>
<dbReference type="Pfam" id="PF02449">
    <property type="entry name" value="Glyco_hydro_42"/>
    <property type="match status" value="1"/>
</dbReference>
<gene>
    <name evidence="6" type="ORF">MBEBAB_0039</name>
</gene>
<dbReference type="SUPFAM" id="SSF51445">
    <property type="entry name" value="(Trans)glycosidases"/>
    <property type="match status" value="1"/>
</dbReference>
<dbReference type="AlphaFoldDB" id="A0A8E0KJI2"/>
<dbReference type="InterPro" id="IPR040719">
    <property type="entry name" value="DUF5597"/>
</dbReference>
<keyword evidence="7" id="KW-1185">Reference proteome</keyword>
<sequence>MTFSACFRSFRPLLAALAGAGVMLATASCGEGAGEPIPEIVSENGRHALMVDGAPFFMLAPQVNNSSNYEAALADVWPAVEFIGANTVQVPIAWEQVEAVEGEFDFSFVDELVRQAREQDVRLVLLWFATWKNTAPKYAPEWVKLDTERFPRLIQQDGTPSYALSPHGAETLAADRRAFAALMAHIRDIDSVHRTVIMVQPQNETGTYGSVRDYSPAAQALFDGPVPAALLQRLDRQPGTWAEVFGEDADEFFHAWSIGWYVGQVAEAGKAEYPLPMYANAALRDPVNDQDPMTYASGGPTWNVIEVWQAAAPAIDFLSPDIYERGSVVYEGHLDRYARPDNALFVAETGNDAPYARYLFEVMGRGGIGYSPFGIDYTGYANFPLGAREVTEETLAPFRDVYRLVAPWQRVWARAAYEGAVWGAASPDDSAEQVLDLGDWTATVRFRLWQFGMHDWTWLGDIPPREREHPDGGAIVARLGENDYVVTGRWARVSFDRKPLEDGRSGQILRVEQGHFNDEGEWVFERRWNGDQTDYGLNFTDRPVLLRVRLSDQARAGAVRAVGADQN</sequence>
<evidence type="ECO:0000259" key="5">
    <source>
        <dbReference type="Pfam" id="PF18120"/>
    </source>
</evidence>
<dbReference type="Pfam" id="PF18120">
    <property type="entry name" value="DUF5597"/>
    <property type="match status" value="1"/>
</dbReference>
<dbReference type="InterPro" id="IPR013529">
    <property type="entry name" value="Glyco_hydro_42_N"/>
</dbReference>
<dbReference type="GO" id="GO:0004565">
    <property type="term" value="F:beta-galactosidase activity"/>
    <property type="evidence" value="ECO:0007669"/>
    <property type="project" value="InterPro"/>
</dbReference>
<keyword evidence="1" id="KW-0378">Hydrolase</keyword>
<evidence type="ECO:0000313" key="6">
    <source>
        <dbReference type="EMBL" id="GAD57789.1"/>
    </source>
</evidence>
<evidence type="ECO:0000256" key="1">
    <source>
        <dbReference type="ARBA" id="ARBA00022801"/>
    </source>
</evidence>